<dbReference type="GO" id="GO:0004478">
    <property type="term" value="F:methionine adenosyltransferase activity"/>
    <property type="evidence" value="ECO:0007669"/>
    <property type="project" value="UniProtKB-EC"/>
</dbReference>
<evidence type="ECO:0000313" key="4">
    <source>
        <dbReference type="Proteomes" id="UP000257559"/>
    </source>
</evidence>
<dbReference type="GO" id="GO:0006556">
    <property type="term" value="P:S-adenosylmethionine biosynthetic process"/>
    <property type="evidence" value="ECO:0007669"/>
    <property type="project" value="InterPro"/>
</dbReference>
<gene>
    <name evidence="3" type="primary">metK_3</name>
    <name evidence="3" type="ORF">NCTC10132_00117</name>
</gene>
<dbReference type="GO" id="GO:0046872">
    <property type="term" value="F:metal ion binding"/>
    <property type="evidence" value="ECO:0007669"/>
    <property type="project" value="UniProtKB-KW"/>
</dbReference>
<accession>A0A3B0Q9N6</accession>
<dbReference type="EC" id="2.5.1.6" evidence="3"/>
<evidence type="ECO:0000313" key="3">
    <source>
        <dbReference type="EMBL" id="SYV96783.1"/>
    </source>
</evidence>
<feature type="non-terminal residue" evidence="3">
    <location>
        <position position="42"/>
    </location>
</feature>
<evidence type="ECO:0000259" key="2">
    <source>
        <dbReference type="Pfam" id="PF02773"/>
    </source>
</evidence>
<protein>
    <submittedName>
        <fullName evidence="3">S-adenosylmethionine synthase</fullName>
        <ecNumber evidence="3">2.5.1.6</ecNumber>
    </submittedName>
</protein>
<sequence>MVSQTFDLTPKGIINALDLKRPIFSKTSYFGHFGRTDVEFTW</sequence>
<evidence type="ECO:0000256" key="1">
    <source>
        <dbReference type="ARBA" id="ARBA00022723"/>
    </source>
</evidence>
<dbReference type="EMBL" id="LS991951">
    <property type="protein sequence ID" value="SYV96783.1"/>
    <property type="molecule type" value="Genomic_DNA"/>
</dbReference>
<keyword evidence="4" id="KW-1185">Reference proteome</keyword>
<organism evidence="3 4">
    <name type="scientific">Mycoplasmopsis edwardii</name>
    <dbReference type="NCBI Taxonomy" id="53558"/>
    <lineage>
        <taxon>Bacteria</taxon>
        <taxon>Bacillati</taxon>
        <taxon>Mycoplasmatota</taxon>
        <taxon>Mycoplasmoidales</taxon>
        <taxon>Metamycoplasmataceae</taxon>
        <taxon>Mycoplasmopsis</taxon>
    </lineage>
</organism>
<keyword evidence="1" id="KW-0479">Metal-binding</keyword>
<proteinExistence type="predicted"/>
<name>A0A3B0Q9N6_9BACT</name>
<dbReference type="InterPro" id="IPR022636">
    <property type="entry name" value="S-AdoMet_synthetase_sfam"/>
</dbReference>
<dbReference type="InterPro" id="IPR022630">
    <property type="entry name" value="S-AdoMet_synt_C"/>
</dbReference>
<feature type="domain" description="S-adenosylmethionine synthetase C-terminal" evidence="2">
    <location>
        <begin position="1"/>
        <end position="42"/>
    </location>
</feature>
<dbReference type="Proteomes" id="UP000257559">
    <property type="component" value="Chromosome"/>
</dbReference>
<dbReference type="AlphaFoldDB" id="A0A3B0Q9N6"/>
<dbReference type="SUPFAM" id="SSF55973">
    <property type="entry name" value="S-adenosylmethionine synthetase"/>
    <property type="match status" value="1"/>
</dbReference>
<dbReference type="Pfam" id="PF02773">
    <property type="entry name" value="S-AdoMet_synt_C"/>
    <property type="match status" value="1"/>
</dbReference>
<keyword evidence="3" id="KW-0808">Transferase</keyword>
<dbReference type="KEGG" id="medw:NCTC10132_00117"/>
<reference evidence="4" key="1">
    <citation type="submission" date="2018-06" db="EMBL/GenBank/DDBJ databases">
        <authorList>
            <consortium name="Pathogen Informatics"/>
        </authorList>
    </citation>
    <scope>NUCLEOTIDE SEQUENCE [LARGE SCALE GENOMIC DNA]</scope>
    <source>
        <strain evidence="4">NCTC10132</strain>
    </source>
</reference>
<dbReference type="Gene3D" id="3.30.300.10">
    <property type="match status" value="1"/>
</dbReference>